<organism evidence="2 3">
    <name type="scientific">Scylla paramamosain</name>
    <name type="common">Mud crab</name>
    <dbReference type="NCBI Taxonomy" id="85552"/>
    <lineage>
        <taxon>Eukaryota</taxon>
        <taxon>Metazoa</taxon>
        <taxon>Ecdysozoa</taxon>
        <taxon>Arthropoda</taxon>
        <taxon>Crustacea</taxon>
        <taxon>Multicrustacea</taxon>
        <taxon>Malacostraca</taxon>
        <taxon>Eumalacostraca</taxon>
        <taxon>Eucarida</taxon>
        <taxon>Decapoda</taxon>
        <taxon>Pleocyemata</taxon>
        <taxon>Brachyura</taxon>
        <taxon>Eubrachyura</taxon>
        <taxon>Portunoidea</taxon>
        <taxon>Portunidae</taxon>
        <taxon>Portuninae</taxon>
        <taxon>Scylla</taxon>
    </lineage>
</organism>
<protein>
    <submittedName>
        <fullName evidence="2">Uncharacterized protein</fullName>
    </submittedName>
</protein>
<comment type="caution">
    <text evidence="2">The sequence shown here is derived from an EMBL/GenBank/DDBJ whole genome shotgun (WGS) entry which is preliminary data.</text>
</comment>
<gene>
    <name evidence="2" type="ORF">O3P69_000758</name>
</gene>
<reference evidence="2 3" key="1">
    <citation type="submission" date="2023-03" db="EMBL/GenBank/DDBJ databases">
        <title>High-quality genome of Scylla paramamosain provides insights in environmental adaptation.</title>
        <authorList>
            <person name="Zhang L."/>
        </authorList>
    </citation>
    <scope>NUCLEOTIDE SEQUENCE [LARGE SCALE GENOMIC DNA]</scope>
    <source>
        <strain evidence="2">LZ_2023a</strain>
        <tissue evidence="2">Muscle</tissue>
    </source>
</reference>
<sequence>MVGGKAEAGGGEVGEESSACENPPLLPVPAEVAPASETSALGRSGRVVRIILLDRFENGAPKIAAARRITPGLRAVARQRREL</sequence>
<dbReference type="AlphaFoldDB" id="A0AAW0UR34"/>
<keyword evidence="3" id="KW-1185">Reference proteome</keyword>
<name>A0AAW0UR34_SCYPA</name>
<dbReference type="Proteomes" id="UP001487740">
    <property type="component" value="Unassembled WGS sequence"/>
</dbReference>
<feature type="compositionally biased region" description="Gly residues" evidence="1">
    <location>
        <begin position="1"/>
        <end position="12"/>
    </location>
</feature>
<proteinExistence type="predicted"/>
<evidence type="ECO:0000256" key="1">
    <source>
        <dbReference type="SAM" id="MobiDB-lite"/>
    </source>
</evidence>
<evidence type="ECO:0000313" key="3">
    <source>
        <dbReference type="Proteomes" id="UP001487740"/>
    </source>
</evidence>
<accession>A0AAW0UR34</accession>
<feature type="region of interest" description="Disordered" evidence="1">
    <location>
        <begin position="1"/>
        <end position="38"/>
    </location>
</feature>
<evidence type="ECO:0000313" key="2">
    <source>
        <dbReference type="EMBL" id="KAK8402589.1"/>
    </source>
</evidence>
<dbReference type="EMBL" id="JARAKH010000007">
    <property type="protein sequence ID" value="KAK8402589.1"/>
    <property type="molecule type" value="Genomic_DNA"/>
</dbReference>